<proteinExistence type="predicted"/>
<dbReference type="AlphaFoldDB" id="A0AAD8CA47"/>
<feature type="region of interest" description="Disordered" evidence="1">
    <location>
        <begin position="49"/>
        <end position="72"/>
    </location>
</feature>
<feature type="non-terminal residue" evidence="2">
    <location>
        <position position="1"/>
    </location>
</feature>
<reference evidence="2" key="1">
    <citation type="journal article" date="2023" name="PLoS Negl. Trop. Dis.">
        <title>A genome sequence for Biomphalaria pfeifferi, the major vector snail for the human-infecting parasite Schistosoma mansoni.</title>
        <authorList>
            <person name="Bu L."/>
            <person name="Lu L."/>
            <person name="Laidemitt M.R."/>
            <person name="Zhang S.M."/>
            <person name="Mutuku M."/>
            <person name="Mkoji G."/>
            <person name="Steinauer M."/>
            <person name="Loker E.S."/>
        </authorList>
    </citation>
    <scope>NUCLEOTIDE SEQUENCE</scope>
    <source>
        <strain evidence="2">KasaAsao</strain>
    </source>
</reference>
<protein>
    <submittedName>
        <fullName evidence="2">Uncharacterized protein</fullName>
    </submittedName>
</protein>
<name>A0AAD8CA47_BIOPF</name>
<gene>
    <name evidence="2" type="ORF">Bpfe_001372</name>
</gene>
<evidence type="ECO:0000256" key="1">
    <source>
        <dbReference type="SAM" id="MobiDB-lite"/>
    </source>
</evidence>
<accession>A0AAD8CA47</accession>
<evidence type="ECO:0000313" key="2">
    <source>
        <dbReference type="EMBL" id="KAK0069190.1"/>
    </source>
</evidence>
<comment type="caution">
    <text evidence="2">The sequence shown here is derived from an EMBL/GenBank/DDBJ whole genome shotgun (WGS) entry which is preliminary data.</text>
</comment>
<evidence type="ECO:0000313" key="3">
    <source>
        <dbReference type="Proteomes" id="UP001233172"/>
    </source>
</evidence>
<feature type="compositionally biased region" description="Basic residues" evidence="1">
    <location>
        <begin position="49"/>
        <end position="65"/>
    </location>
</feature>
<reference evidence="2" key="2">
    <citation type="submission" date="2023-04" db="EMBL/GenBank/DDBJ databases">
        <authorList>
            <person name="Bu L."/>
            <person name="Lu L."/>
            <person name="Laidemitt M.R."/>
            <person name="Zhang S.M."/>
            <person name="Mutuku M."/>
            <person name="Mkoji G."/>
            <person name="Steinauer M."/>
            <person name="Loker E.S."/>
        </authorList>
    </citation>
    <scope>NUCLEOTIDE SEQUENCE</scope>
    <source>
        <strain evidence="2">KasaAsao</strain>
        <tissue evidence="2">Whole Snail</tissue>
    </source>
</reference>
<dbReference type="EMBL" id="JASAOG010000003">
    <property type="protein sequence ID" value="KAK0069190.1"/>
    <property type="molecule type" value="Genomic_DNA"/>
</dbReference>
<sequence>TALGTTVIATTSICVKCLATLTSTNLPRVSWLESETIVLRSKRRPRDRLKNRLANWRKRKRRPQKKQTADGIVGHRLLAVSGSHRSASTRTVKPLLHCFFSGRKALRRGQ</sequence>
<dbReference type="Proteomes" id="UP001233172">
    <property type="component" value="Unassembled WGS sequence"/>
</dbReference>
<keyword evidence="3" id="KW-1185">Reference proteome</keyword>
<organism evidence="2 3">
    <name type="scientific">Biomphalaria pfeifferi</name>
    <name type="common">Bloodfluke planorb</name>
    <name type="synonym">Freshwater snail</name>
    <dbReference type="NCBI Taxonomy" id="112525"/>
    <lineage>
        <taxon>Eukaryota</taxon>
        <taxon>Metazoa</taxon>
        <taxon>Spiralia</taxon>
        <taxon>Lophotrochozoa</taxon>
        <taxon>Mollusca</taxon>
        <taxon>Gastropoda</taxon>
        <taxon>Heterobranchia</taxon>
        <taxon>Euthyneura</taxon>
        <taxon>Panpulmonata</taxon>
        <taxon>Hygrophila</taxon>
        <taxon>Lymnaeoidea</taxon>
        <taxon>Planorbidae</taxon>
        <taxon>Biomphalaria</taxon>
    </lineage>
</organism>